<feature type="region of interest" description="Disordered" evidence="1">
    <location>
        <begin position="39"/>
        <end position="58"/>
    </location>
</feature>
<feature type="chain" id="PRO_5045725771" description="Sugar-binding protein" evidence="2">
    <location>
        <begin position="24"/>
        <end position="332"/>
    </location>
</feature>
<evidence type="ECO:0000313" key="4">
    <source>
        <dbReference type="Proteomes" id="UP001228581"/>
    </source>
</evidence>
<sequence>MIKQLFTCLLASLLVITSCETNTDDTPTPEIPTPEQTCQLTQRQTTTQDPDGSITSYTSSMEYDTQKKLTGFTTLYSDGRILKNFYRYNSEGFLTEEETTIEPREGFYWVTQYEYTQDKLTKIKDTYKSSGLENDYEDTYNTDGWLISSIQNITDTNAGEKFFSKKNILHQYTNGKLTSIVEEEVTNTGSSSVTYSIETDAKGLLLSKLAANSDKTVYQYNADGEQIRSEHYFNGKMDSYTVAEYDNKARIETIISPSFKGHSTKSIYGLKKHNKTKEVQYTIKPDNTTDEKLRTTYEYEYDPNGNPLKRIQKVTSFGKTTTTTTTYTITCP</sequence>
<reference evidence="3 4" key="1">
    <citation type="submission" date="2023-05" db="EMBL/GenBank/DDBJ databases">
        <authorList>
            <person name="Zhang X."/>
        </authorList>
    </citation>
    <scope>NUCLEOTIDE SEQUENCE [LARGE SCALE GENOMIC DNA]</scope>
    <source>
        <strain evidence="3 4">DM2B3-1</strain>
    </source>
</reference>
<evidence type="ECO:0000256" key="2">
    <source>
        <dbReference type="SAM" id="SignalP"/>
    </source>
</evidence>
<evidence type="ECO:0000256" key="1">
    <source>
        <dbReference type="SAM" id="MobiDB-lite"/>
    </source>
</evidence>
<dbReference type="RefSeq" id="WP_314002449.1">
    <property type="nucleotide sequence ID" value="NZ_JASJOT010000029.1"/>
</dbReference>
<feature type="signal peptide" evidence="2">
    <location>
        <begin position="1"/>
        <end position="23"/>
    </location>
</feature>
<name>A0ABT7CTL5_9BACT</name>
<evidence type="ECO:0000313" key="3">
    <source>
        <dbReference type="EMBL" id="MDJ1497118.1"/>
    </source>
</evidence>
<feature type="compositionally biased region" description="Polar residues" evidence="1">
    <location>
        <begin position="49"/>
        <end position="58"/>
    </location>
</feature>
<gene>
    <name evidence="3" type="ORF">QNI19_29540</name>
</gene>
<keyword evidence="4" id="KW-1185">Reference proteome</keyword>
<dbReference type="Gene3D" id="2.180.10.10">
    <property type="entry name" value="RHS repeat-associated core"/>
    <property type="match status" value="1"/>
</dbReference>
<proteinExistence type="predicted"/>
<protein>
    <recommendedName>
        <fullName evidence="5">Sugar-binding protein</fullName>
    </recommendedName>
</protein>
<keyword evidence="2" id="KW-0732">Signal</keyword>
<dbReference type="Proteomes" id="UP001228581">
    <property type="component" value="Unassembled WGS sequence"/>
</dbReference>
<dbReference type="PROSITE" id="PS51257">
    <property type="entry name" value="PROKAR_LIPOPROTEIN"/>
    <property type="match status" value="1"/>
</dbReference>
<evidence type="ECO:0008006" key="5">
    <source>
        <dbReference type="Google" id="ProtNLM"/>
    </source>
</evidence>
<comment type="caution">
    <text evidence="3">The sequence shown here is derived from an EMBL/GenBank/DDBJ whole genome shotgun (WGS) entry which is preliminary data.</text>
</comment>
<organism evidence="3 4">
    <name type="scientific">Xanthocytophaga flava</name>
    <dbReference type="NCBI Taxonomy" id="3048013"/>
    <lineage>
        <taxon>Bacteria</taxon>
        <taxon>Pseudomonadati</taxon>
        <taxon>Bacteroidota</taxon>
        <taxon>Cytophagia</taxon>
        <taxon>Cytophagales</taxon>
        <taxon>Rhodocytophagaceae</taxon>
        <taxon>Xanthocytophaga</taxon>
    </lineage>
</organism>
<feature type="compositionally biased region" description="Low complexity" evidence="1">
    <location>
        <begin position="39"/>
        <end position="48"/>
    </location>
</feature>
<dbReference type="EMBL" id="JASJOT010000029">
    <property type="protein sequence ID" value="MDJ1497118.1"/>
    <property type="molecule type" value="Genomic_DNA"/>
</dbReference>
<accession>A0ABT7CTL5</accession>